<dbReference type="Proteomes" id="UP000008144">
    <property type="component" value="Unassembled WGS sequence"/>
</dbReference>
<reference evidence="1" key="2">
    <citation type="submission" date="2025-08" db="UniProtKB">
        <authorList>
            <consortium name="Ensembl"/>
        </authorList>
    </citation>
    <scope>IDENTIFICATION</scope>
</reference>
<dbReference type="InParanoid" id="F6YV21"/>
<reference evidence="1" key="3">
    <citation type="submission" date="2025-09" db="UniProtKB">
        <authorList>
            <consortium name="Ensembl"/>
        </authorList>
    </citation>
    <scope>IDENTIFICATION</scope>
</reference>
<proteinExistence type="predicted"/>
<dbReference type="AlphaFoldDB" id="F6YV21"/>
<dbReference type="HOGENOM" id="CLU_2468395_0_0_1"/>
<protein>
    <submittedName>
        <fullName evidence="1">Uncharacterized protein</fullName>
    </submittedName>
</protein>
<sequence>MTISCRACLAVCCPVTSSNLTMFPSGLTAVSIILLAISSGTERRVLLGFFLVGLSDVDPELPRVLTQSYPWKLTQSYPWELTQSYPGS</sequence>
<evidence type="ECO:0000313" key="2">
    <source>
        <dbReference type="Proteomes" id="UP000008144"/>
    </source>
</evidence>
<name>F6YV21_CIOIN</name>
<reference evidence="2" key="1">
    <citation type="journal article" date="2002" name="Science">
        <title>The draft genome of Ciona intestinalis: insights into chordate and vertebrate origins.</title>
        <authorList>
            <person name="Dehal P."/>
            <person name="Satou Y."/>
            <person name="Campbell R.K."/>
            <person name="Chapman J."/>
            <person name="Degnan B."/>
            <person name="De Tomaso A."/>
            <person name="Davidson B."/>
            <person name="Di Gregorio A."/>
            <person name="Gelpke M."/>
            <person name="Goodstein D.M."/>
            <person name="Harafuji N."/>
            <person name="Hastings K.E."/>
            <person name="Ho I."/>
            <person name="Hotta K."/>
            <person name="Huang W."/>
            <person name="Kawashima T."/>
            <person name="Lemaire P."/>
            <person name="Martinez D."/>
            <person name="Meinertzhagen I.A."/>
            <person name="Necula S."/>
            <person name="Nonaka M."/>
            <person name="Putnam N."/>
            <person name="Rash S."/>
            <person name="Saiga H."/>
            <person name="Satake M."/>
            <person name="Terry A."/>
            <person name="Yamada L."/>
            <person name="Wang H.G."/>
            <person name="Awazu S."/>
            <person name="Azumi K."/>
            <person name="Boore J."/>
            <person name="Branno M."/>
            <person name="Chin-Bow S."/>
            <person name="DeSantis R."/>
            <person name="Doyle S."/>
            <person name="Francino P."/>
            <person name="Keys D.N."/>
            <person name="Haga S."/>
            <person name="Hayashi H."/>
            <person name="Hino K."/>
            <person name="Imai K.S."/>
            <person name="Inaba K."/>
            <person name="Kano S."/>
            <person name="Kobayashi K."/>
            <person name="Kobayashi M."/>
            <person name="Lee B.I."/>
            <person name="Makabe K.W."/>
            <person name="Manohar C."/>
            <person name="Matassi G."/>
            <person name="Medina M."/>
            <person name="Mochizuki Y."/>
            <person name="Mount S."/>
            <person name="Morishita T."/>
            <person name="Miura S."/>
            <person name="Nakayama A."/>
            <person name="Nishizaka S."/>
            <person name="Nomoto H."/>
            <person name="Ohta F."/>
            <person name="Oishi K."/>
            <person name="Rigoutsos I."/>
            <person name="Sano M."/>
            <person name="Sasaki A."/>
            <person name="Sasakura Y."/>
            <person name="Shoguchi E."/>
            <person name="Shin-i T."/>
            <person name="Spagnuolo A."/>
            <person name="Stainier D."/>
            <person name="Suzuki M.M."/>
            <person name="Tassy O."/>
            <person name="Takatori N."/>
            <person name="Tokuoka M."/>
            <person name="Yagi K."/>
            <person name="Yoshizaki F."/>
            <person name="Wada S."/>
            <person name="Zhang C."/>
            <person name="Hyatt P.D."/>
            <person name="Larimer F."/>
            <person name="Detter C."/>
            <person name="Doggett N."/>
            <person name="Glavina T."/>
            <person name="Hawkins T."/>
            <person name="Richardson P."/>
            <person name="Lucas S."/>
            <person name="Kohara Y."/>
            <person name="Levine M."/>
            <person name="Satoh N."/>
            <person name="Rokhsar D.S."/>
        </authorList>
    </citation>
    <scope>NUCLEOTIDE SEQUENCE [LARGE SCALE GENOMIC DNA]</scope>
</reference>
<organism evidence="1 2">
    <name type="scientific">Ciona intestinalis</name>
    <name type="common">Transparent sea squirt</name>
    <name type="synonym">Ascidia intestinalis</name>
    <dbReference type="NCBI Taxonomy" id="7719"/>
    <lineage>
        <taxon>Eukaryota</taxon>
        <taxon>Metazoa</taxon>
        <taxon>Chordata</taxon>
        <taxon>Tunicata</taxon>
        <taxon>Ascidiacea</taxon>
        <taxon>Phlebobranchia</taxon>
        <taxon>Cionidae</taxon>
        <taxon>Ciona</taxon>
    </lineage>
</organism>
<dbReference type="Ensembl" id="ENSCINT00000002154.3">
    <property type="protein sequence ID" value="ENSCINP00000002154.3"/>
    <property type="gene ID" value="ENSCING00000001141.3"/>
</dbReference>
<accession>F6YV21</accession>
<keyword evidence="2" id="KW-1185">Reference proteome</keyword>
<evidence type="ECO:0000313" key="1">
    <source>
        <dbReference type="Ensembl" id="ENSCINP00000002154.3"/>
    </source>
</evidence>